<dbReference type="RefSeq" id="WP_323978630.1">
    <property type="nucleotide sequence ID" value="NZ_JAYKBV010000001.1"/>
</dbReference>
<dbReference type="EMBL" id="JAYKBV010000001">
    <property type="protein sequence ID" value="MEB3039236.1"/>
    <property type="molecule type" value="Genomic_DNA"/>
</dbReference>
<evidence type="ECO:0000313" key="3">
    <source>
        <dbReference type="Proteomes" id="UP001324270"/>
    </source>
</evidence>
<evidence type="ECO:0000313" key="2">
    <source>
        <dbReference type="EMBL" id="MEB3039236.1"/>
    </source>
</evidence>
<name>A0ABU5Y5V3_9FLAO</name>
<proteinExistence type="predicted"/>
<feature type="compositionally biased region" description="Basic and acidic residues" evidence="1">
    <location>
        <begin position="34"/>
        <end position="43"/>
    </location>
</feature>
<gene>
    <name evidence="2" type="ORF">VJJ49_00810</name>
</gene>
<keyword evidence="3" id="KW-1185">Reference proteome</keyword>
<dbReference type="PROSITE" id="PS51257">
    <property type="entry name" value="PROKAR_LIPOPROTEIN"/>
    <property type="match status" value="1"/>
</dbReference>
<protein>
    <recommendedName>
        <fullName evidence="4">Sugar-binding protein</fullName>
    </recommendedName>
</protein>
<sequence length="334" mass="37704">MKKIMACLMIMAALTGCSKSDDQGGGLSTPENTLPKKNDDHGGKALPKGVFPKKIVHKAENGNISYEITNNVQGEKVLSTTSISYKRDGSIESKILISVSYEGDYPKEATYKRSKTNGENENYTETYSFVDGKLKTTIQKYDNSDRATTTTYSYHNDGKLAKVLVEKPSNAGQNGQIEKITSVTETDYTHTGNVISAAVKTYTKDAQGNKRDGNTSLTTYTFENENLIKVTESTTKYYSTTEYTYDEKNNPLFQNFKKLMDPDYFNDAKNSKNNILTRKTTDKYNYNSSTIVNEHVYEYTYADNNYPLTQKIFQKTTQKGVEKKKLDETTEYAY</sequence>
<evidence type="ECO:0008006" key="4">
    <source>
        <dbReference type="Google" id="ProtNLM"/>
    </source>
</evidence>
<reference evidence="2 3" key="1">
    <citation type="submission" date="2023-12" db="EMBL/GenBank/DDBJ databases">
        <title>Genomic sequences of Capnocytophaga and Parvimonas strains.</title>
        <authorList>
            <person name="Watt R.M."/>
            <person name="Wang M."/>
            <person name="Yang T."/>
            <person name="Tong W.M."/>
        </authorList>
    </citation>
    <scope>NUCLEOTIDE SEQUENCE [LARGE SCALE GENOMIC DNA]</scope>
    <source>
        <strain evidence="2 3">CCUG 13156</strain>
    </source>
</reference>
<evidence type="ECO:0000256" key="1">
    <source>
        <dbReference type="SAM" id="MobiDB-lite"/>
    </source>
</evidence>
<dbReference type="Proteomes" id="UP001324270">
    <property type="component" value="Unassembled WGS sequence"/>
</dbReference>
<feature type="region of interest" description="Disordered" evidence="1">
    <location>
        <begin position="20"/>
        <end position="47"/>
    </location>
</feature>
<accession>A0ABU5Y5V3</accession>
<comment type="caution">
    <text evidence="2">The sequence shown here is derived from an EMBL/GenBank/DDBJ whole genome shotgun (WGS) entry which is preliminary data.</text>
</comment>
<organism evidence="2 3">
    <name type="scientific">Capnocytophaga gingivalis</name>
    <dbReference type="NCBI Taxonomy" id="1017"/>
    <lineage>
        <taxon>Bacteria</taxon>
        <taxon>Pseudomonadati</taxon>
        <taxon>Bacteroidota</taxon>
        <taxon>Flavobacteriia</taxon>
        <taxon>Flavobacteriales</taxon>
        <taxon>Flavobacteriaceae</taxon>
        <taxon>Capnocytophaga</taxon>
    </lineage>
</organism>